<evidence type="ECO:0000313" key="3">
    <source>
        <dbReference type="EMBL" id="KAK0597288.1"/>
    </source>
</evidence>
<keyword evidence="1" id="KW-0732">Signal</keyword>
<dbReference type="Proteomes" id="UP001168877">
    <property type="component" value="Unassembled WGS sequence"/>
</dbReference>
<proteinExistence type="predicted"/>
<reference evidence="3" key="2">
    <citation type="submission" date="2023-06" db="EMBL/GenBank/DDBJ databases">
        <authorList>
            <person name="Swenson N.G."/>
            <person name="Wegrzyn J.L."/>
            <person name="Mcevoy S.L."/>
        </authorList>
    </citation>
    <scope>NUCLEOTIDE SEQUENCE</scope>
    <source>
        <strain evidence="3">NS2018</strain>
        <tissue evidence="3">Leaf</tissue>
    </source>
</reference>
<dbReference type="InterPro" id="IPR012337">
    <property type="entry name" value="RNaseH-like_sf"/>
</dbReference>
<gene>
    <name evidence="3" type="ORF">LWI29_023751</name>
</gene>
<name>A0AA39SVA2_ACESA</name>
<feature type="chain" id="PRO_5041420030" description="Integrase catalytic domain-containing protein" evidence="1">
    <location>
        <begin position="17"/>
        <end position="246"/>
    </location>
</feature>
<sequence>MPLSLDLVIELFVVWGIDFMGPFPSSYGYSYILMAVDYVSKWVEAKAMKTNDSQCVVKFEKETIFARFETPRAIISDGGTHFCNKSFVALLKKYGVRLVFGKACHLPVELEHRALWAIRKLNFDDDKAGKERKLQLYELEEFRLEAYESSRLYKEKIKLIHDKMIVRKELRPGMLVLAFNSRLRLFSGKLKFRWFGPFRVTQVFSHGAVEVENEKTGDKFKVNGQRVKPYILGEVAWLEVLVLKEL</sequence>
<dbReference type="GO" id="GO:0015074">
    <property type="term" value="P:DNA integration"/>
    <property type="evidence" value="ECO:0007669"/>
    <property type="project" value="InterPro"/>
</dbReference>
<evidence type="ECO:0000313" key="4">
    <source>
        <dbReference type="Proteomes" id="UP001168877"/>
    </source>
</evidence>
<organism evidence="3 4">
    <name type="scientific">Acer saccharum</name>
    <name type="common">Sugar maple</name>
    <dbReference type="NCBI Taxonomy" id="4024"/>
    <lineage>
        <taxon>Eukaryota</taxon>
        <taxon>Viridiplantae</taxon>
        <taxon>Streptophyta</taxon>
        <taxon>Embryophyta</taxon>
        <taxon>Tracheophyta</taxon>
        <taxon>Spermatophyta</taxon>
        <taxon>Magnoliopsida</taxon>
        <taxon>eudicotyledons</taxon>
        <taxon>Gunneridae</taxon>
        <taxon>Pentapetalae</taxon>
        <taxon>rosids</taxon>
        <taxon>malvids</taxon>
        <taxon>Sapindales</taxon>
        <taxon>Sapindaceae</taxon>
        <taxon>Hippocastanoideae</taxon>
        <taxon>Acereae</taxon>
        <taxon>Acer</taxon>
    </lineage>
</organism>
<keyword evidence="4" id="KW-1185">Reference proteome</keyword>
<accession>A0AA39SVA2</accession>
<dbReference type="InterPro" id="IPR052160">
    <property type="entry name" value="Gypsy_RT_Integrase-like"/>
</dbReference>
<feature type="domain" description="Integrase catalytic" evidence="2">
    <location>
        <begin position="1"/>
        <end position="101"/>
    </location>
</feature>
<dbReference type="GO" id="GO:0003676">
    <property type="term" value="F:nucleic acid binding"/>
    <property type="evidence" value="ECO:0007669"/>
    <property type="project" value="InterPro"/>
</dbReference>
<evidence type="ECO:0000259" key="2">
    <source>
        <dbReference type="PROSITE" id="PS50994"/>
    </source>
</evidence>
<comment type="caution">
    <text evidence="3">The sequence shown here is derived from an EMBL/GenBank/DDBJ whole genome shotgun (WGS) entry which is preliminary data.</text>
</comment>
<dbReference type="AlphaFoldDB" id="A0AA39SVA2"/>
<reference evidence="3" key="1">
    <citation type="journal article" date="2022" name="Plant J.">
        <title>Strategies of tolerance reflected in two North American maple genomes.</title>
        <authorList>
            <person name="McEvoy S.L."/>
            <person name="Sezen U.U."/>
            <person name="Trouern-Trend A."/>
            <person name="McMahon S.M."/>
            <person name="Schaberg P.G."/>
            <person name="Yang J."/>
            <person name="Wegrzyn J.L."/>
            <person name="Swenson N.G."/>
        </authorList>
    </citation>
    <scope>NUCLEOTIDE SEQUENCE</scope>
    <source>
        <strain evidence="3">NS2018</strain>
    </source>
</reference>
<protein>
    <recommendedName>
        <fullName evidence="2">Integrase catalytic domain-containing protein</fullName>
    </recommendedName>
</protein>
<dbReference type="SUPFAM" id="SSF53098">
    <property type="entry name" value="Ribonuclease H-like"/>
    <property type="match status" value="1"/>
</dbReference>
<dbReference type="Gene3D" id="3.30.420.10">
    <property type="entry name" value="Ribonuclease H-like superfamily/Ribonuclease H"/>
    <property type="match status" value="1"/>
</dbReference>
<dbReference type="InterPro" id="IPR036397">
    <property type="entry name" value="RNaseH_sf"/>
</dbReference>
<dbReference type="PANTHER" id="PTHR47266">
    <property type="entry name" value="ENDONUCLEASE-RELATED"/>
    <property type="match status" value="1"/>
</dbReference>
<evidence type="ECO:0000256" key="1">
    <source>
        <dbReference type="SAM" id="SignalP"/>
    </source>
</evidence>
<dbReference type="EMBL" id="JAUESC010000004">
    <property type="protein sequence ID" value="KAK0597288.1"/>
    <property type="molecule type" value="Genomic_DNA"/>
</dbReference>
<dbReference type="InterPro" id="IPR001584">
    <property type="entry name" value="Integrase_cat-core"/>
</dbReference>
<dbReference type="PROSITE" id="PS50994">
    <property type="entry name" value="INTEGRASE"/>
    <property type="match status" value="1"/>
</dbReference>
<dbReference type="Pfam" id="PF00665">
    <property type="entry name" value="rve"/>
    <property type="match status" value="1"/>
</dbReference>
<feature type="signal peptide" evidence="1">
    <location>
        <begin position="1"/>
        <end position="16"/>
    </location>
</feature>